<evidence type="ECO:0000256" key="3">
    <source>
        <dbReference type="ARBA" id="ARBA00022553"/>
    </source>
</evidence>
<dbReference type="InterPro" id="IPR020806">
    <property type="entry name" value="PKS_PP-bd"/>
</dbReference>
<evidence type="ECO:0000259" key="4">
    <source>
        <dbReference type="PROSITE" id="PS50075"/>
    </source>
</evidence>
<accession>A0ABR6S641</accession>
<dbReference type="PANTHER" id="PTHR45527:SF14">
    <property type="entry name" value="PLIPASTATIN SYNTHASE SUBUNIT B"/>
    <property type="match status" value="1"/>
</dbReference>
<feature type="domain" description="Carrier" evidence="4">
    <location>
        <begin position="981"/>
        <end position="1056"/>
    </location>
</feature>
<dbReference type="Pfam" id="PF13193">
    <property type="entry name" value="AMP-binding_C"/>
    <property type="match status" value="1"/>
</dbReference>
<dbReference type="Pfam" id="PF00501">
    <property type="entry name" value="AMP-binding"/>
    <property type="match status" value="1"/>
</dbReference>
<keyword evidence="3" id="KW-0597">Phosphoprotein</keyword>
<dbReference type="Gene3D" id="3.40.50.1820">
    <property type="entry name" value="alpha/beta hydrolase"/>
    <property type="match status" value="1"/>
</dbReference>
<dbReference type="InterPro" id="IPR010071">
    <property type="entry name" value="AA_adenyl_dom"/>
</dbReference>
<dbReference type="InterPro" id="IPR045851">
    <property type="entry name" value="AMP-bd_C_sf"/>
</dbReference>
<keyword evidence="2" id="KW-0596">Phosphopantetheine</keyword>
<dbReference type="InterPro" id="IPR036736">
    <property type="entry name" value="ACP-like_sf"/>
</dbReference>
<dbReference type="SUPFAM" id="SSF52777">
    <property type="entry name" value="CoA-dependent acyltransferases"/>
    <property type="match status" value="2"/>
</dbReference>
<comment type="caution">
    <text evidence="5">The sequence shown here is derived from an EMBL/GenBank/DDBJ whole genome shotgun (WGS) entry which is preliminary data.</text>
</comment>
<dbReference type="SMART" id="SM00823">
    <property type="entry name" value="PKS_PP"/>
    <property type="match status" value="1"/>
</dbReference>
<evidence type="ECO:0000313" key="6">
    <source>
        <dbReference type="Proteomes" id="UP000570851"/>
    </source>
</evidence>
<dbReference type="Pfam" id="PF00668">
    <property type="entry name" value="Condensation"/>
    <property type="match status" value="1"/>
</dbReference>
<dbReference type="SUPFAM" id="SSF47336">
    <property type="entry name" value="ACP-like"/>
    <property type="match status" value="1"/>
</dbReference>
<dbReference type="GeneID" id="58721646"/>
<evidence type="ECO:0000313" key="5">
    <source>
        <dbReference type="EMBL" id="MBC1301763.1"/>
    </source>
</evidence>
<dbReference type="PANTHER" id="PTHR45527">
    <property type="entry name" value="NONRIBOSOMAL PEPTIDE SYNTHETASE"/>
    <property type="match status" value="1"/>
</dbReference>
<dbReference type="InterPro" id="IPR001242">
    <property type="entry name" value="Condensation_dom"/>
</dbReference>
<dbReference type="SMART" id="SM00824">
    <property type="entry name" value="PKS_TE"/>
    <property type="match status" value="1"/>
</dbReference>
<organism evidence="5 6">
    <name type="scientific">Trichormus variabilis N2B</name>
    <dbReference type="NCBI Taxonomy" id="2681315"/>
    <lineage>
        <taxon>Bacteria</taxon>
        <taxon>Bacillati</taxon>
        <taxon>Cyanobacteriota</taxon>
        <taxon>Cyanophyceae</taxon>
        <taxon>Nostocales</taxon>
        <taxon>Nostocaceae</taxon>
        <taxon>Trichormus</taxon>
    </lineage>
</organism>
<dbReference type="InterPro" id="IPR009081">
    <property type="entry name" value="PP-bd_ACP"/>
</dbReference>
<dbReference type="RefSeq" id="WP_011320786.1">
    <property type="nucleotide sequence ID" value="NZ_JACKZP010000019.1"/>
</dbReference>
<dbReference type="Pfam" id="PF00975">
    <property type="entry name" value="Thioesterase"/>
    <property type="match status" value="1"/>
</dbReference>
<sequence length="1345" mass="151094">MHTEMTNLIRISPQQKHLWLQQKDNYQAYCTQIAINITGNLNSDILKLALANLSDRYEIFHTAFHSLPGMNIPFQSISDAPTYNHISLAEYDWSRLSSQVQKAKIDTLFQDTSLRVFDFEQATNLHFILGKLATDQHILFISLPALYADKTTLNYLICEIGRAYTACLDGEEISEEVMQYADVSEWLNELLESEDTETARNYWQQQDISSVLNLRIPFEIKNDHQSSGEISFAPQSLCLAMNRDTVEKLEILQESYHTSTEAILLACWQVLLWRLSGQSEIVIGAAGDGREYDELKGVFGLLTKYLPIHSRLEDALKFSELMERVSESLRFVKKWQEYFNWENFISTNEKFAARPFFPFCFDFTQQSQSYVNGNIAFSEYKKSANIDKFQIKLSSGYSQDNLVVNFDYDANLFSEDSIKILAEQYLTLIASVTYNPEAAIIDLNMISESDRQKLLIDFNNTKIEFPHDKCLHELFAAQVERTPNNIAVEFNHESLTYAQLNAKSNQLAHHLQKLGVKPEVLVGICVERSLDMLIGILGILKAGGAYIPFDPTYPQERLGFMLEDAQIPILLTQQRLVDKFVEHKTQIICLDRDLPENATLSIDNPVSNVTSENLAYIIYTSGSTGKPKGTMIPHRGLVNYLSWCTNAYALAQGYGAPVQSSIGFDATITSLFSPLLVGKRVVLLPEKEEIEALSALLQSDQNYSLVKITPAHLEMLNQMLPNHKGVTETRALIIGGEALLGKSLNFWRDNAPKTRIINEYGPTETVVGCCVYEVDEQTSLSGAILIGRPIANTQLYLLDDKQKLVPIGVPGELYIGGAGVARGYLNRPELTQQRFIPNPFSDEPNSRLYKTGDLARYLPDGNIEYLGRIDHQVKIRGFRIELEEIESLLAQHPLVNAVTVIAREDQPGDKRLVGYIVPKEQAPTSSELRQFLQSKLPEYMIPSAFVMLEVIPLTTHGKVDRQALPQPDTSRLDTLKVEFIAPRDRLELKLANIWENLLNVHPIGIKDSFFELGGHSLLAVRLMAHINQEFGKNLALATLFQNPTIEKLANLLRQTSEISSWSPLVEIQTGNSQYPFFCLPGGGGNVLYLHELARDLGSEQTFYGLQAPGLNGESDPLTSVEEMAAYYIQAIQSVQPEGPYFLGGHSFGGIVAYEIAQQLVKSGHEVALVAILDAPAPVASDKPIYIDVDDATRLTETARLIERWAGKSLNISYEILQPLELDAQLEYLKEQLIAVGLLPTGTETKQVRGLVQVFETNLQASIKYSPQEVYPHRLTLLRAREVNAEDAALLTELRQDPAWGWGQFSTEKVDIHIVPGDHMTMMTQPHISSVAKQLRICIEQTNVGS</sequence>
<dbReference type="PROSITE" id="PS50075">
    <property type="entry name" value="CARRIER"/>
    <property type="match status" value="1"/>
</dbReference>
<dbReference type="Pfam" id="PF00550">
    <property type="entry name" value="PP-binding"/>
    <property type="match status" value="1"/>
</dbReference>
<dbReference type="SUPFAM" id="SSF56801">
    <property type="entry name" value="Acetyl-CoA synthetase-like"/>
    <property type="match status" value="1"/>
</dbReference>
<dbReference type="InterPro" id="IPR029058">
    <property type="entry name" value="AB_hydrolase_fold"/>
</dbReference>
<comment type="cofactor">
    <cofactor evidence="1">
        <name>pantetheine 4'-phosphate</name>
        <dbReference type="ChEBI" id="CHEBI:47942"/>
    </cofactor>
</comment>
<dbReference type="Gene3D" id="1.10.1200.10">
    <property type="entry name" value="ACP-like"/>
    <property type="match status" value="1"/>
</dbReference>
<dbReference type="InterPro" id="IPR020802">
    <property type="entry name" value="TesA-like"/>
</dbReference>
<keyword evidence="6" id="KW-1185">Reference proteome</keyword>
<protein>
    <submittedName>
        <fullName evidence="5">Amino acid adenylation domain-containing protein</fullName>
    </submittedName>
</protein>
<dbReference type="CDD" id="cd05930">
    <property type="entry name" value="A_NRPS"/>
    <property type="match status" value="1"/>
</dbReference>
<dbReference type="InterPro" id="IPR023213">
    <property type="entry name" value="CAT-like_dom_sf"/>
</dbReference>
<dbReference type="PROSITE" id="PS00455">
    <property type="entry name" value="AMP_BINDING"/>
    <property type="match status" value="1"/>
</dbReference>
<dbReference type="InterPro" id="IPR020845">
    <property type="entry name" value="AMP-binding_CS"/>
</dbReference>
<evidence type="ECO:0000256" key="2">
    <source>
        <dbReference type="ARBA" id="ARBA00022450"/>
    </source>
</evidence>
<reference evidence="5 6" key="1">
    <citation type="submission" date="2019-11" db="EMBL/GenBank/DDBJ databases">
        <title>Comparison of genomes from free-living endosymbiotic cyanobacteria isolated from Azolla.</title>
        <authorList>
            <person name="Thiel T."/>
            <person name="Pratte B."/>
        </authorList>
    </citation>
    <scope>NUCLEOTIDE SEQUENCE [LARGE SCALE GENOMIC DNA]</scope>
    <source>
        <strain evidence="5 6">N2B</strain>
    </source>
</reference>
<dbReference type="Gene3D" id="3.40.50.980">
    <property type="match status" value="2"/>
</dbReference>
<dbReference type="Gene3D" id="2.30.38.10">
    <property type="entry name" value="Luciferase, Domain 3"/>
    <property type="match status" value="1"/>
</dbReference>
<dbReference type="InterPro" id="IPR000873">
    <property type="entry name" value="AMP-dep_synth/lig_dom"/>
</dbReference>
<proteinExistence type="predicted"/>
<evidence type="ECO:0000256" key="1">
    <source>
        <dbReference type="ARBA" id="ARBA00001957"/>
    </source>
</evidence>
<dbReference type="SUPFAM" id="SSF53474">
    <property type="entry name" value="alpha/beta-Hydrolases"/>
    <property type="match status" value="1"/>
</dbReference>
<dbReference type="InterPro" id="IPR025110">
    <property type="entry name" value="AMP-bd_C"/>
</dbReference>
<dbReference type="NCBIfam" id="TIGR01733">
    <property type="entry name" value="AA-adenyl-dom"/>
    <property type="match status" value="1"/>
</dbReference>
<dbReference type="Proteomes" id="UP000570851">
    <property type="component" value="Unassembled WGS sequence"/>
</dbReference>
<dbReference type="Gene3D" id="3.30.300.30">
    <property type="match status" value="1"/>
</dbReference>
<name>A0ABR6S641_ANAVA</name>
<dbReference type="Gene3D" id="3.30.559.30">
    <property type="entry name" value="Nonribosomal peptide synthetase, condensation domain"/>
    <property type="match status" value="1"/>
</dbReference>
<dbReference type="InterPro" id="IPR001031">
    <property type="entry name" value="Thioesterase"/>
</dbReference>
<gene>
    <name evidence="5" type="ORF">GNE12_07515</name>
</gene>
<dbReference type="Gene3D" id="3.30.559.10">
    <property type="entry name" value="Chloramphenicol acetyltransferase-like domain"/>
    <property type="match status" value="1"/>
</dbReference>
<dbReference type="EMBL" id="JACKZP010000019">
    <property type="protein sequence ID" value="MBC1301763.1"/>
    <property type="molecule type" value="Genomic_DNA"/>
</dbReference>